<keyword evidence="21" id="KW-1185">Reference proteome</keyword>
<dbReference type="RefSeq" id="WP_155699998.1">
    <property type="nucleotide sequence ID" value="NZ_CP034235.1"/>
</dbReference>
<dbReference type="OrthoDB" id="9794626at2"/>
<protein>
    <recommendedName>
        <fullName evidence="6 19">Adenosylcobinamide-GDP ribazoletransferase</fullName>
        <ecNumber evidence="5 19">2.7.8.26</ecNumber>
    </recommendedName>
    <alternativeName>
        <fullName evidence="16 19">Cobalamin synthase</fullName>
    </alternativeName>
    <alternativeName>
        <fullName evidence="15 19">Cobalamin-5'-phosphate synthase</fullName>
    </alternativeName>
</protein>
<keyword evidence="11 19" id="KW-0460">Magnesium</keyword>
<evidence type="ECO:0000313" key="21">
    <source>
        <dbReference type="Proteomes" id="UP000426246"/>
    </source>
</evidence>
<dbReference type="NCBIfam" id="TIGR00317">
    <property type="entry name" value="cobS"/>
    <property type="match status" value="1"/>
</dbReference>
<keyword evidence="7 19" id="KW-1003">Cell membrane</keyword>
<dbReference type="Pfam" id="PF02654">
    <property type="entry name" value="CobS"/>
    <property type="match status" value="1"/>
</dbReference>
<dbReference type="GO" id="GO:0009236">
    <property type="term" value="P:cobalamin biosynthetic process"/>
    <property type="evidence" value="ECO:0007669"/>
    <property type="project" value="UniProtKB-UniRule"/>
</dbReference>
<evidence type="ECO:0000256" key="8">
    <source>
        <dbReference type="ARBA" id="ARBA00022573"/>
    </source>
</evidence>
<gene>
    <name evidence="19 20" type="primary">cobS</name>
    <name evidence="20" type="ORF">EHS13_08855</name>
</gene>
<feature type="transmembrane region" description="Helical" evidence="19">
    <location>
        <begin position="192"/>
        <end position="211"/>
    </location>
</feature>
<feature type="transmembrane region" description="Helical" evidence="19">
    <location>
        <begin position="149"/>
        <end position="171"/>
    </location>
</feature>
<feature type="transmembrane region" description="Helical" evidence="19">
    <location>
        <begin position="6"/>
        <end position="22"/>
    </location>
</feature>
<evidence type="ECO:0000256" key="7">
    <source>
        <dbReference type="ARBA" id="ARBA00022475"/>
    </source>
</evidence>
<evidence type="ECO:0000256" key="18">
    <source>
        <dbReference type="ARBA" id="ARBA00049504"/>
    </source>
</evidence>
<dbReference type="GO" id="GO:0008818">
    <property type="term" value="F:cobalamin 5'-phosphate synthase activity"/>
    <property type="evidence" value="ECO:0007669"/>
    <property type="project" value="UniProtKB-UniRule"/>
</dbReference>
<evidence type="ECO:0000256" key="13">
    <source>
        <dbReference type="ARBA" id="ARBA00023136"/>
    </source>
</evidence>
<dbReference type="KEGG" id="ppsc:EHS13_08855"/>
<evidence type="ECO:0000256" key="14">
    <source>
        <dbReference type="ARBA" id="ARBA00025228"/>
    </source>
</evidence>
<dbReference type="PANTHER" id="PTHR34148">
    <property type="entry name" value="ADENOSYLCOBINAMIDE-GDP RIBAZOLETRANSFERASE"/>
    <property type="match status" value="1"/>
</dbReference>
<organism evidence="20 21">
    <name type="scientific">Paenibacillus psychroresistens</name>
    <dbReference type="NCBI Taxonomy" id="1778678"/>
    <lineage>
        <taxon>Bacteria</taxon>
        <taxon>Bacillati</taxon>
        <taxon>Bacillota</taxon>
        <taxon>Bacilli</taxon>
        <taxon>Bacillales</taxon>
        <taxon>Paenibacillaceae</taxon>
        <taxon>Paenibacillus</taxon>
    </lineage>
</organism>
<name>A0A6B8RHH5_9BACL</name>
<feature type="transmembrane region" description="Helical" evidence="19">
    <location>
        <begin position="42"/>
        <end position="62"/>
    </location>
</feature>
<dbReference type="GO" id="GO:0051073">
    <property type="term" value="F:adenosylcobinamide-GDP ribazoletransferase activity"/>
    <property type="evidence" value="ECO:0007669"/>
    <property type="project" value="UniProtKB-UniRule"/>
</dbReference>
<evidence type="ECO:0000256" key="19">
    <source>
        <dbReference type="HAMAP-Rule" id="MF_00719"/>
    </source>
</evidence>
<evidence type="ECO:0000256" key="2">
    <source>
        <dbReference type="ARBA" id="ARBA00004651"/>
    </source>
</evidence>
<comment type="function">
    <text evidence="14 19">Joins adenosylcobinamide-GDP and alpha-ribazole to generate adenosylcobalamin (Ado-cobalamin). Also synthesizes adenosylcobalamin 5'-phosphate from adenosylcobinamide-GDP and alpha-ribazole 5'-phosphate.</text>
</comment>
<feature type="transmembrane region" description="Helical" evidence="19">
    <location>
        <begin position="252"/>
        <end position="270"/>
    </location>
</feature>
<dbReference type="PANTHER" id="PTHR34148:SF1">
    <property type="entry name" value="ADENOSYLCOBINAMIDE-GDP RIBAZOLETRANSFERASE"/>
    <property type="match status" value="1"/>
</dbReference>
<sequence length="271" mass="30022">MHAFRALIISWVLACLAAFQFLTRFPLPVKMAYTEKLFRRSVIFYPFVGAVVGLINTLAGASLREWLPSFPTSIILLSLWIAITGGVHLGGLMNTADGVIGHRSREQMLEIMKDGRVGAMGVIVCVLYMLLKLSFIMELVDGSWRFAAVFFFCTPIWSRWFMGIAVARWPYVKVWTTDGLGSLYRNVRSQHLVGSTSIAYLLSLGALWIFGFGGVELFCYSIGFPVISGLMGWLIGNGLVRKLGGLTGRAYGALNELLELLLLLGALILWN</sequence>
<reference evidence="21" key="1">
    <citation type="submission" date="2018-11" db="EMBL/GenBank/DDBJ databases">
        <title>Complete genome sequence of Paenibacillus sp. ML311-T8.</title>
        <authorList>
            <person name="Nam Y.-D."/>
            <person name="Kang J."/>
            <person name="Chung W.-H."/>
            <person name="Park Y.S."/>
        </authorList>
    </citation>
    <scope>NUCLEOTIDE SEQUENCE [LARGE SCALE GENOMIC DNA]</scope>
    <source>
        <strain evidence="21">ML311-T8</strain>
    </source>
</reference>
<keyword evidence="13 19" id="KW-0472">Membrane</keyword>
<keyword evidence="8 19" id="KW-0169">Cobalamin biosynthesis</keyword>
<keyword evidence="10 19" id="KW-0812">Transmembrane</keyword>
<dbReference type="AlphaFoldDB" id="A0A6B8RHH5"/>
<evidence type="ECO:0000256" key="16">
    <source>
        <dbReference type="ARBA" id="ARBA00032853"/>
    </source>
</evidence>
<comment type="catalytic activity">
    <reaction evidence="17 19">
        <text>alpha-ribazole + adenosylcob(III)inamide-GDP = adenosylcob(III)alamin + GMP + H(+)</text>
        <dbReference type="Rhea" id="RHEA:16049"/>
        <dbReference type="ChEBI" id="CHEBI:10329"/>
        <dbReference type="ChEBI" id="CHEBI:15378"/>
        <dbReference type="ChEBI" id="CHEBI:18408"/>
        <dbReference type="ChEBI" id="CHEBI:58115"/>
        <dbReference type="ChEBI" id="CHEBI:60487"/>
        <dbReference type="EC" id="2.7.8.26"/>
    </reaction>
</comment>
<accession>A0A6B8RHH5</accession>
<comment type="subcellular location">
    <subcellularLocation>
        <location evidence="2 19">Cell membrane</location>
        <topology evidence="2 19">Multi-pass membrane protein</topology>
    </subcellularLocation>
</comment>
<comment type="pathway">
    <text evidence="3 19">Cofactor biosynthesis; adenosylcobalamin biosynthesis; adenosylcobalamin from cob(II)yrinate a,c-diamide: step 7/7.</text>
</comment>
<evidence type="ECO:0000256" key="10">
    <source>
        <dbReference type="ARBA" id="ARBA00022692"/>
    </source>
</evidence>
<feature type="transmembrane region" description="Helical" evidence="19">
    <location>
        <begin position="217"/>
        <end position="240"/>
    </location>
</feature>
<dbReference type="UniPathway" id="UPA00148">
    <property type="reaction ID" value="UER00238"/>
</dbReference>
<comment type="similarity">
    <text evidence="4 19">Belongs to the CobS family.</text>
</comment>
<evidence type="ECO:0000313" key="20">
    <source>
        <dbReference type="EMBL" id="QGQ94983.1"/>
    </source>
</evidence>
<dbReference type="GO" id="GO:0005886">
    <property type="term" value="C:plasma membrane"/>
    <property type="evidence" value="ECO:0007669"/>
    <property type="project" value="UniProtKB-SubCell"/>
</dbReference>
<feature type="transmembrane region" description="Helical" evidence="19">
    <location>
        <begin position="117"/>
        <end position="137"/>
    </location>
</feature>
<comment type="catalytic activity">
    <reaction evidence="18 19">
        <text>alpha-ribazole 5'-phosphate + adenosylcob(III)inamide-GDP = adenosylcob(III)alamin 5'-phosphate + GMP + H(+)</text>
        <dbReference type="Rhea" id="RHEA:23560"/>
        <dbReference type="ChEBI" id="CHEBI:15378"/>
        <dbReference type="ChEBI" id="CHEBI:57918"/>
        <dbReference type="ChEBI" id="CHEBI:58115"/>
        <dbReference type="ChEBI" id="CHEBI:60487"/>
        <dbReference type="ChEBI" id="CHEBI:60493"/>
        <dbReference type="EC" id="2.7.8.26"/>
    </reaction>
</comment>
<comment type="cofactor">
    <cofactor evidence="1 19">
        <name>Mg(2+)</name>
        <dbReference type="ChEBI" id="CHEBI:18420"/>
    </cofactor>
</comment>
<dbReference type="Proteomes" id="UP000426246">
    <property type="component" value="Chromosome"/>
</dbReference>
<evidence type="ECO:0000256" key="4">
    <source>
        <dbReference type="ARBA" id="ARBA00010561"/>
    </source>
</evidence>
<keyword evidence="12 19" id="KW-1133">Transmembrane helix</keyword>
<evidence type="ECO:0000256" key="6">
    <source>
        <dbReference type="ARBA" id="ARBA00015850"/>
    </source>
</evidence>
<dbReference type="EC" id="2.7.8.26" evidence="5 19"/>
<evidence type="ECO:0000256" key="15">
    <source>
        <dbReference type="ARBA" id="ARBA00032605"/>
    </source>
</evidence>
<proteinExistence type="inferred from homology"/>
<keyword evidence="9 19" id="KW-0808">Transferase</keyword>
<dbReference type="EMBL" id="CP034235">
    <property type="protein sequence ID" value="QGQ94983.1"/>
    <property type="molecule type" value="Genomic_DNA"/>
</dbReference>
<dbReference type="InterPro" id="IPR003805">
    <property type="entry name" value="CobS"/>
</dbReference>
<evidence type="ECO:0000256" key="3">
    <source>
        <dbReference type="ARBA" id="ARBA00004663"/>
    </source>
</evidence>
<dbReference type="HAMAP" id="MF_00719">
    <property type="entry name" value="CobS"/>
    <property type="match status" value="1"/>
</dbReference>
<evidence type="ECO:0000256" key="17">
    <source>
        <dbReference type="ARBA" id="ARBA00048623"/>
    </source>
</evidence>
<evidence type="ECO:0000256" key="1">
    <source>
        <dbReference type="ARBA" id="ARBA00001946"/>
    </source>
</evidence>
<evidence type="ECO:0000256" key="9">
    <source>
        <dbReference type="ARBA" id="ARBA00022679"/>
    </source>
</evidence>
<evidence type="ECO:0000256" key="11">
    <source>
        <dbReference type="ARBA" id="ARBA00022842"/>
    </source>
</evidence>
<evidence type="ECO:0000256" key="12">
    <source>
        <dbReference type="ARBA" id="ARBA00022989"/>
    </source>
</evidence>
<feature type="transmembrane region" description="Helical" evidence="19">
    <location>
        <begin position="74"/>
        <end position="96"/>
    </location>
</feature>
<evidence type="ECO:0000256" key="5">
    <source>
        <dbReference type="ARBA" id="ARBA00013200"/>
    </source>
</evidence>